<dbReference type="SUPFAM" id="SSF53383">
    <property type="entry name" value="PLP-dependent transferases"/>
    <property type="match status" value="1"/>
</dbReference>
<feature type="domain" description="Aminotransferase class V" evidence="8">
    <location>
        <begin position="2"/>
        <end position="371"/>
    </location>
</feature>
<keyword evidence="5" id="KW-0663">Pyridoxal phosphate</keyword>
<dbReference type="GO" id="GO:0006534">
    <property type="term" value="P:cysteine metabolic process"/>
    <property type="evidence" value="ECO:0007669"/>
    <property type="project" value="InterPro"/>
</dbReference>
<dbReference type="InterPro" id="IPR000192">
    <property type="entry name" value="Aminotrans_V_dom"/>
</dbReference>
<evidence type="ECO:0000256" key="6">
    <source>
        <dbReference type="ARBA" id="ARBA00050776"/>
    </source>
</evidence>
<feature type="compositionally biased region" description="Polar residues" evidence="7">
    <location>
        <begin position="230"/>
        <end position="247"/>
    </location>
</feature>
<dbReference type="AlphaFoldDB" id="A0A840QTC2"/>
<sequence length="385" mass="42127">MIYFDQAASSFPKPKGVTEAMVEAVESFAANPGRGGHQLAQRAHQVVSHTRKQLASFFSFKHPERVLFYPNATYAINQAVKGLPFQEGDHVVSTAMEHNSVRRPLEELKDSHGIEVTYIHPDYNGNVSEEKLEESFLPNTKLFIATHASNVTGALLPIERLCEYAKQRGILTCVDASQTAGIRPIDMSEQNIDLLAFPGHKGLLGPQGTGVLMAQQGIQLTPLIQGGTGSQSESRLQPSNWPESMESGTLNTPGIAGLSKAIEQLEKIGLEEVANHEKKLVDRCLQGLQAIEHVRYVGPDQSNDRIGVISFEIEGVNVHEVAMILDEHYQIAVRAGLHCSPAAHEWLETIDTGLIRVSVGPYNTEEEVDDLIKAIDEICQGLLGV</sequence>
<name>A0A840QTC2_9BACI</name>
<dbReference type="Proteomes" id="UP000551878">
    <property type="component" value="Unassembled WGS sequence"/>
</dbReference>
<evidence type="ECO:0000313" key="9">
    <source>
        <dbReference type="EMBL" id="MBB5174772.1"/>
    </source>
</evidence>
<dbReference type="PIRSF" id="PIRSF005572">
    <property type="entry name" value="NifS"/>
    <property type="match status" value="1"/>
</dbReference>
<evidence type="ECO:0000256" key="7">
    <source>
        <dbReference type="SAM" id="MobiDB-lite"/>
    </source>
</evidence>
<evidence type="ECO:0000256" key="3">
    <source>
        <dbReference type="ARBA" id="ARBA00012239"/>
    </source>
</evidence>
<dbReference type="InterPro" id="IPR016454">
    <property type="entry name" value="Cysteine_dSase"/>
</dbReference>
<comment type="similarity">
    <text evidence="2">Belongs to the class-V pyridoxal-phosphate-dependent aminotransferase family. Csd subfamily.</text>
</comment>
<gene>
    <name evidence="9" type="ORF">HNQ41_002990</name>
</gene>
<dbReference type="CDD" id="cd06453">
    <property type="entry name" value="SufS_like"/>
    <property type="match status" value="1"/>
</dbReference>
<dbReference type="Gene3D" id="3.90.1150.10">
    <property type="entry name" value="Aspartate Aminotransferase, domain 1"/>
    <property type="match status" value="1"/>
</dbReference>
<dbReference type="InterPro" id="IPR010970">
    <property type="entry name" value="Cys_dSase_SufS"/>
</dbReference>
<evidence type="ECO:0000256" key="5">
    <source>
        <dbReference type="ARBA" id="ARBA00022898"/>
    </source>
</evidence>
<dbReference type="Gene3D" id="3.40.640.10">
    <property type="entry name" value="Type I PLP-dependent aspartate aminotransferase-like (Major domain)"/>
    <property type="match status" value="1"/>
</dbReference>
<evidence type="ECO:0000256" key="1">
    <source>
        <dbReference type="ARBA" id="ARBA00001933"/>
    </source>
</evidence>
<evidence type="ECO:0000256" key="4">
    <source>
        <dbReference type="ARBA" id="ARBA00022679"/>
    </source>
</evidence>
<evidence type="ECO:0000259" key="8">
    <source>
        <dbReference type="Pfam" id="PF00266"/>
    </source>
</evidence>
<organism evidence="9 10">
    <name type="scientific">Texcoconibacillus texcoconensis</name>
    <dbReference type="NCBI Taxonomy" id="1095777"/>
    <lineage>
        <taxon>Bacteria</taxon>
        <taxon>Bacillati</taxon>
        <taxon>Bacillota</taxon>
        <taxon>Bacilli</taxon>
        <taxon>Bacillales</taxon>
        <taxon>Bacillaceae</taxon>
        <taxon>Texcoconibacillus</taxon>
    </lineage>
</organism>
<keyword evidence="10" id="KW-1185">Reference proteome</keyword>
<dbReference type="Pfam" id="PF00266">
    <property type="entry name" value="Aminotran_5"/>
    <property type="match status" value="1"/>
</dbReference>
<evidence type="ECO:0000256" key="2">
    <source>
        <dbReference type="ARBA" id="ARBA00010447"/>
    </source>
</evidence>
<proteinExistence type="inferred from homology"/>
<dbReference type="InterPro" id="IPR010969">
    <property type="entry name" value="Cys_dSase-rel_unknwn_funct"/>
</dbReference>
<reference evidence="9 10" key="1">
    <citation type="submission" date="2020-08" db="EMBL/GenBank/DDBJ databases">
        <title>Genomic Encyclopedia of Type Strains, Phase IV (KMG-IV): sequencing the most valuable type-strain genomes for metagenomic binning, comparative biology and taxonomic classification.</title>
        <authorList>
            <person name="Goeker M."/>
        </authorList>
    </citation>
    <scope>NUCLEOTIDE SEQUENCE [LARGE SCALE GENOMIC DNA]</scope>
    <source>
        <strain evidence="9 10">DSM 24696</strain>
    </source>
</reference>
<dbReference type="RefSeq" id="WP_184665178.1">
    <property type="nucleotide sequence ID" value="NZ_JACHHB010000016.1"/>
</dbReference>
<dbReference type="InterPro" id="IPR015422">
    <property type="entry name" value="PyrdxlP-dep_Trfase_small"/>
</dbReference>
<dbReference type="InterPro" id="IPR015424">
    <property type="entry name" value="PyrdxlP-dep_Trfase"/>
</dbReference>
<dbReference type="NCBIfam" id="TIGR01977">
    <property type="entry name" value="am_tr_V_EF2568"/>
    <property type="match status" value="1"/>
</dbReference>
<protein>
    <recommendedName>
        <fullName evidence="3">cysteine desulfurase</fullName>
        <ecNumber evidence="3">2.8.1.7</ecNumber>
    </recommendedName>
</protein>
<comment type="catalytic activity">
    <reaction evidence="6">
        <text>(sulfur carrier)-H + L-cysteine = (sulfur carrier)-SH + L-alanine</text>
        <dbReference type="Rhea" id="RHEA:43892"/>
        <dbReference type="Rhea" id="RHEA-COMP:14737"/>
        <dbReference type="Rhea" id="RHEA-COMP:14739"/>
        <dbReference type="ChEBI" id="CHEBI:29917"/>
        <dbReference type="ChEBI" id="CHEBI:35235"/>
        <dbReference type="ChEBI" id="CHEBI:57972"/>
        <dbReference type="ChEBI" id="CHEBI:64428"/>
        <dbReference type="EC" id="2.8.1.7"/>
    </reaction>
</comment>
<dbReference type="GO" id="GO:0031071">
    <property type="term" value="F:cysteine desulfurase activity"/>
    <property type="evidence" value="ECO:0007669"/>
    <property type="project" value="UniProtKB-EC"/>
</dbReference>
<evidence type="ECO:0000313" key="10">
    <source>
        <dbReference type="Proteomes" id="UP000551878"/>
    </source>
</evidence>
<dbReference type="PANTHER" id="PTHR43586:SF4">
    <property type="entry name" value="ISOPENICILLIN N EPIMERASE"/>
    <property type="match status" value="1"/>
</dbReference>
<dbReference type="EMBL" id="JACHHB010000016">
    <property type="protein sequence ID" value="MBB5174772.1"/>
    <property type="molecule type" value="Genomic_DNA"/>
</dbReference>
<feature type="region of interest" description="Disordered" evidence="7">
    <location>
        <begin position="224"/>
        <end position="247"/>
    </location>
</feature>
<keyword evidence="4" id="KW-0808">Transferase</keyword>
<comment type="cofactor">
    <cofactor evidence="1">
        <name>pyridoxal 5'-phosphate</name>
        <dbReference type="ChEBI" id="CHEBI:597326"/>
    </cofactor>
</comment>
<dbReference type="InterPro" id="IPR015421">
    <property type="entry name" value="PyrdxlP-dep_Trfase_major"/>
</dbReference>
<accession>A0A840QTC2</accession>
<dbReference type="PANTHER" id="PTHR43586">
    <property type="entry name" value="CYSTEINE DESULFURASE"/>
    <property type="match status" value="1"/>
</dbReference>
<dbReference type="EC" id="2.8.1.7" evidence="3"/>
<comment type="caution">
    <text evidence="9">The sequence shown here is derived from an EMBL/GenBank/DDBJ whole genome shotgun (WGS) entry which is preliminary data.</text>
</comment>
<dbReference type="GO" id="GO:0030170">
    <property type="term" value="F:pyridoxal phosphate binding"/>
    <property type="evidence" value="ECO:0007669"/>
    <property type="project" value="InterPro"/>
</dbReference>